<organism evidence="1 2">
    <name type="scientific">Eretmocerus hayati</name>
    <dbReference type="NCBI Taxonomy" id="131215"/>
    <lineage>
        <taxon>Eukaryota</taxon>
        <taxon>Metazoa</taxon>
        <taxon>Ecdysozoa</taxon>
        <taxon>Arthropoda</taxon>
        <taxon>Hexapoda</taxon>
        <taxon>Insecta</taxon>
        <taxon>Pterygota</taxon>
        <taxon>Neoptera</taxon>
        <taxon>Endopterygota</taxon>
        <taxon>Hymenoptera</taxon>
        <taxon>Apocrita</taxon>
        <taxon>Proctotrupomorpha</taxon>
        <taxon>Chalcidoidea</taxon>
        <taxon>Aphelinidae</taxon>
        <taxon>Aphelininae</taxon>
        <taxon>Eretmocerus</taxon>
    </lineage>
</organism>
<evidence type="ECO:0000313" key="2">
    <source>
        <dbReference type="Proteomes" id="UP001239111"/>
    </source>
</evidence>
<name>A0ACC2PVD5_9HYME</name>
<reference evidence="1" key="1">
    <citation type="submission" date="2023-04" db="EMBL/GenBank/DDBJ databases">
        <title>A chromosome-level genome assembly of the parasitoid wasp Eretmocerus hayati.</title>
        <authorList>
            <person name="Zhong Y."/>
            <person name="Liu S."/>
            <person name="Liu Y."/>
        </authorList>
    </citation>
    <scope>NUCLEOTIDE SEQUENCE</scope>
    <source>
        <strain evidence="1">ZJU_SS_LIU_2023</strain>
    </source>
</reference>
<dbReference type="Proteomes" id="UP001239111">
    <property type="component" value="Chromosome 1"/>
</dbReference>
<evidence type="ECO:0000313" key="1">
    <source>
        <dbReference type="EMBL" id="KAJ8687254.1"/>
    </source>
</evidence>
<comment type="caution">
    <text evidence="1">The sequence shown here is derived from an EMBL/GenBank/DDBJ whole genome shotgun (WGS) entry which is preliminary data.</text>
</comment>
<sequence length="418" mass="46427">MKSFIEYSFQSDFPIQNLPYGVFSTSDNKKKRIGVAIGDLILDLSAIAHLFTGPFLSDKQDVFRQDCLNDFMSLGRPSWIEARKTLQKLLAVENETLQQDEIRSKVFVQQKSATMHLPAKIGDYTDFYSSIHHATNVGIMFRDKNNALLPNWKYLPVGYHGRASSVVISGTSIHRPKGQTLPVEGAPPAFGPSRLMDFELEMAFFVGGPPTNLGDSIPAAKARDHIFGLVIMNDWSARDIQKWEYVPLGPFGAKNLGTTISPWVVTLEALEPFIVPNYPQDPVPFPYLQHDNASNFDINLEVDIKTPEGIATTVTRSNYKYLYWTAQQQLAHHTVTGCNINPGDLMASGTISGENADAFGSMLELSWKGTQPIKLKDGTTRKFLQDGDEVIMRGHCNGDGYKIGFGTCSGKLLPIKEM</sequence>
<proteinExistence type="predicted"/>
<gene>
    <name evidence="1" type="ORF">QAD02_023048</name>
</gene>
<keyword evidence="2" id="KW-1185">Reference proteome</keyword>
<dbReference type="EMBL" id="CM056741">
    <property type="protein sequence ID" value="KAJ8687254.1"/>
    <property type="molecule type" value="Genomic_DNA"/>
</dbReference>
<protein>
    <submittedName>
        <fullName evidence="1">Uncharacterized protein</fullName>
    </submittedName>
</protein>
<accession>A0ACC2PVD5</accession>